<proteinExistence type="predicted"/>
<keyword evidence="2" id="KW-1185">Reference proteome</keyword>
<dbReference type="RefSeq" id="WP_344386956.1">
    <property type="nucleotide sequence ID" value="NZ_BAAASJ010000003.1"/>
</dbReference>
<sequence>MSEHDFDHPSAPRDVTAERDVLADRVCRELERAGIPAFREQQADRAGARVEVDDTALDAAREVIVDWCPDPSLTEAVVDSMQSGDYQAPVIQHNGAVCSHMQKAIIGILRSAGLQADTAAEFDGDLHPLSVRVTTSR</sequence>
<reference evidence="1 2" key="1">
    <citation type="journal article" date="2019" name="Int. J. Syst. Evol. Microbiol.">
        <title>The Global Catalogue of Microorganisms (GCM) 10K type strain sequencing project: providing services to taxonomists for standard genome sequencing and annotation.</title>
        <authorList>
            <consortium name="The Broad Institute Genomics Platform"/>
            <consortium name="The Broad Institute Genome Sequencing Center for Infectious Disease"/>
            <person name="Wu L."/>
            <person name="Ma J."/>
        </authorList>
    </citation>
    <scope>NUCLEOTIDE SEQUENCE [LARGE SCALE GENOMIC DNA]</scope>
    <source>
        <strain evidence="1 2">JCM 4524</strain>
    </source>
</reference>
<organism evidence="1 2">
    <name type="scientific">Streptomyces vastus</name>
    <dbReference type="NCBI Taxonomy" id="285451"/>
    <lineage>
        <taxon>Bacteria</taxon>
        <taxon>Bacillati</taxon>
        <taxon>Actinomycetota</taxon>
        <taxon>Actinomycetes</taxon>
        <taxon>Kitasatosporales</taxon>
        <taxon>Streptomycetaceae</taxon>
        <taxon>Streptomyces</taxon>
    </lineage>
</organism>
<gene>
    <name evidence="1" type="ORF">GCM10010307_03420</name>
</gene>
<comment type="caution">
    <text evidence="1">The sequence shown here is derived from an EMBL/GenBank/DDBJ whole genome shotgun (WGS) entry which is preliminary data.</text>
</comment>
<protein>
    <submittedName>
        <fullName evidence="1">Uncharacterized protein</fullName>
    </submittedName>
</protein>
<evidence type="ECO:0000313" key="1">
    <source>
        <dbReference type="EMBL" id="GAA2620280.1"/>
    </source>
</evidence>
<accession>A0ABN3Q9I5</accession>
<evidence type="ECO:0000313" key="2">
    <source>
        <dbReference type="Proteomes" id="UP001500151"/>
    </source>
</evidence>
<dbReference type="Proteomes" id="UP001500151">
    <property type="component" value="Unassembled WGS sequence"/>
</dbReference>
<dbReference type="EMBL" id="BAAASJ010000003">
    <property type="protein sequence ID" value="GAA2620280.1"/>
    <property type="molecule type" value="Genomic_DNA"/>
</dbReference>
<name>A0ABN3Q9I5_9ACTN</name>